<proteinExistence type="predicted"/>
<feature type="transmembrane region" description="Helical" evidence="7">
    <location>
        <begin position="20"/>
        <end position="39"/>
    </location>
</feature>
<sequence length="366" mass="42011">MALPSYIQSSYLEQFVDIRFVGLFVTLAMAITLIVQFFYPLFIKKFTNYRISLGLMLIYIVCAFSLAFLGNWYSALFFFTVYFVCGNLFSVNLDVFLENISDNRHAGQIRTAFLTVMNCAWVLAPVIMGILAEGNNYGKIFIVAALVVIPMILILVLSRRNMGDKLAKYKSRNFKQLLAIFERDKDIREIFQVNFILQFFYCIMVLYAPIYLHEHIGFNWSEIGVMFTIMLLPFVIFQLPAGKIADKYLGEKEMLIAGMLIMLAATGSIFFISSRSFLLWTAVLFLTRVGAALVEAMQDVYFFKQIDRHDMDLIDLFRNVRPFAWLVAPLFAIIVLELLPIKFLFLFLAVVILIGLKPALSLEDTK</sequence>
<feature type="transmembrane region" description="Helical" evidence="7">
    <location>
        <begin position="323"/>
        <end position="356"/>
    </location>
</feature>
<dbReference type="Pfam" id="PF07690">
    <property type="entry name" value="MFS_1"/>
    <property type="match status" value="1"/>
</dbReference>
<accession>A0A2H0V3C6</accession>
<keyword evidence="5 7" id="KW-1133">Transmembrane helix</keyword>
<feature type="transmembrane region" description="Helical" evidence="7">
    <location>
        <begin position="254"/>
        <end position="272"/>
    </location>
</feature>
<dbReference type="AlphaFoldDB" id="A0A2H0V3C6"/>
<name>A0A2H0V3C6_9BACT</name>
<evidence type="ECO:0008006" key="10">
    <source>
        <dbReference type="Google" id="ProtNLM"/>
    </source>
</evidence>
<keyword evidence="3" id="KW-1003">Cell membrane</keyword>
<dbReference type="SUPFAM" id="SSF103473">
    <property type="entry name" value="MFS general substrate transporter"/>
    <property type="match status" value="1"/>
</dbReference>
<feature type="transmembrane region" description="Helical" evidence="7">
    <location>
        <begin position="137"/>
        <end position="158"/>
    </location>
</feature>
<evidence type="ECO:0000256" key="4">
    <source>
        <dbReference type="ARBA" id="ARBA00022692"/>
    </source>
</evidence>
<evidence type="ECO:0000256" key="3">
    <source>
        <dbReference type="ARBA" id="ARBA00022475"/>
    </source>
</evidence>
<protein>
    <recommendedName>
        <fullName evidence="10">Major facilitator superfamily (MFS) profile domain-containing protein</fullName>
    </recommendedName>
</protein>
<dbReference type="InterPro" id="IPR050171">
    <property type="entry name" value="MFS_Transporters"/>
</dbReference>
<dbReference type="GO" id="GO:0005886">
    <property type="term" value="C:plasma membrane"/>
    <property type="evidence" value="ECO:0007669"/>
    <property type="project" value="UniProtKB-SubCell"/>
</dbReference>
<dbReference type="InterPro" id="IPR011701">
    <property type="entry name" value="MFS"/>
</dbReference>
<reference evidence="9" key="1">
    <citation type="submission" date="2017-09" db="EMBL/GenBank/DDBJ databases">
        <title>Depth-based differentiation of microbial function through sediment-hosted aquifers and enrichment of novel symbionts in the deep terrestrial subsurface.</title>
        <authorList>
            <person name="Probst A.J."/>
            <person name="Ladd B."/>
            <person name="Jarett J.K."/>
            <person name="Geller-Mcgrath D.E."/>
            <person name="Sieber C.M.K."/>
            <person name="Emerson J.B."/>
            <person name="Anantharaman K."/>
            <person name="Thomas B.C."/>
            <person name="Malmstrom R."/>
            <person name="Stieglmeier M."/>
            <person name="Klingl A."/>
            <person name="Woyke T."/>
            <person name="Ryan C.M."/>
            <person name="Banfield J.F."/>
        </authorList>
    </citation>
    <scope>NUCLEOTIDE SEQUENCE [LARGE SCALE GENOMIC DNA]</scope>
</reference>
<organism evidence="8 9">
    <name type="scientific">Candidatus Falkowbacteria bacterium CG10_big_fil_rev_8_21_14_0_10_43_10</name>
    <dbReference type="NCBI Taxonomy" id="1974567"/>
    <lineage>
        <taxon>Bacteria</taxon>
        <taxon>Candidatus Falkowiibacteriota</taxon>
    </lineage>
</organism>
<comment type="subcellular location">
    <subcellularLocation>
        <location evidence="1">Cell membrane</location>
        <topology evidence="1">Multi-pass membrane protein</topology>
    </subcellularLocation>
</comment>
<keyword evidence="4 7" id="KW-0812">Transmembrane</keyword>
<feature type="transmembrane region" description="Helical" evidence="7">
    <location>
        <begin position="278"/>
        <end position="302"/>
    </location>
</feature>
<feature type="transmembrane region" description="Helical" evidence="7">
    <location>
        <begin position="193"/>
        <end position="211"/>
    </location>
</feature>
<feature type="transmembrane region" description="Helical" evidence="7">
    <location>
        <begin position="75"/>
        <end position="97"/>
    </location>
</feature>
<evidence type="ECO:0000256" key="6">
    <source>
        <dbReference type="ARBA" id="ARBA00023136"/>
    </source>
</evidence>
<feature type="transmembrane region" description="Helical" evidence="7">
    <location>
        <begin position="51"/>
        <end position="69"/>
    </location>
</feature>
<evidence type="ECO:0000256" key="2">
    <source>
        <dbReference type="ARBA" id="ARBA00022448"/>
    </source>
</evidence>
<keyword evidence="6 7" id="KW-0472">Membrane</keyword>
<comment type="caution">
    <text evidence="8">The sequence shown here is derived from an EMBL/GenBank/DDBJ whole genome shotgun (WGS) entry which is preliminary data.</text>
</comment>
<dbReference type="EMBL" id="PFAR01000049">
    <property type="protein sequence ID" value="PIR92830.1"/>
    <property type="molecule type" value="Genomic_DNA"/>
</dbReference>
<evidence type="ECO:0000256" key="5">
    <source>
        <dbReference type="ARBA" id="ARBA00022989"/>
    </source>
</evidence>
<feature type="transmembrane region" description="Helical" evidence="7">
    <location>
        <begin position="223"/>
        <end position="242"/>
    </location>
</feature>
<dbReference type="Proteomes" id="UP000228626">
    <property type="component" value="Unassembled WGS sequence"/>
</dbReference>
<keyword evidence="2" id="KW-0813">Transport</keyword>
<dbReference type="Gene3D" id="1.20.1250.20">
    <property type="entry name" value="MFS general substrate transporter like domains"/>
    <property type="match status" value="2"/>
</dbReference>
<dbReference type="PANTHER" id="PTHR23517">
    <property type="entry name" value="RESISTANCE PROTEIN MDTM, PUTATIVE-RELATED-RELATED"/>
    <property type="match status" value="1"/>
</dbReference>
<gene>
    <name evidence="8" type="ORF">COT99_04155</name>
</gene>
<feature type="transmembrane region" description="Helical" evidence="7">
    <location>
        <begin position="109"/>
        <end position="131"/>
    </location>
</feature>
<dbReference type="GO" id="GO:0022857">
    <property type="term" value="F:transmembrane transporter activity"/>
    <property type="evidence" value="ECO:0007669"/>
    <property type="project" value="InterPro"/>
</dbReference>
<evidence type="ECO:0000256" key="1">
    <source>
        <dbReference type="ARBA" id="ARBA00004651"/>
    </source>
</evidence>
<evidence type="ECO:0000313" key="9">
    <source>
        <dbReference type="Proteomes" id="UP000228626"/>
    </source>
</evidence>
<evidence type="ECO:0000256" key="7">
    <source>
        <dbReference type="SAM" id="Phobius"/>
    </source>
</evidence>
<evidence type="ECO:0000313" key="8">
    <source>
        <dbReference type="EMBL" id="PIR92830.1"/>
    </source>
</evidence>
<dbReference type="InterPro" id="IPR036259">
    <property type="entry name" value="MFS_trans_sf"/>
</dbReference>